<evidence type="ECO:0000313" key="2">
    <source>
        <dbReference type="EMBL" id="KDR81136.1"/>
    </source>
</evidence>
<accession>A0A067TDA0</accession>
<reference evidence="3" key="1">
    <citation type="journal article" date="2014" name="Proc. Natl. Acad. Sci. U.S.A.">
        <title>Extensive sampling of basidiomycete genomes demonstrates inadequacy of the white-rot/brown-rot paradigm for wood decay fungi.</title>
        <authorList>
            <person name="Riley R."/>
            <person name="Salamov A.A."/>
            <person name="Brown D.W."/>
            <person name="Nagy L.G."/>
            <person name="Floudas D."/>
            <person name="Held B.W."/>
            <person name="Levasseur A."/>
            <person name="Lombard V."/>
            <person name="Morin E."/>
            <person name="Otillar R."/>
            <person name="Lindquist E.A."/>
            <person name="Sun H."/>
            <person name="LaButti K.M."/>
            <person name="Schmutz J."/>
            <person name="Jabbour D."/>
            <person name="Luo H."/>
            <person name="Baker S.E."/>
            <person name="Pisabarro A.G."/>
            <person name="Walton J.D."/>
            <person name="Blanchette R.A."/>
            <person name="Henrissat B."/>
            <person name="Martin F."/>
            <person name="Cullen D."/>
            <person name="Hibbett D.S."/>
            <person name="Grigoriev I.V."/>
        </authorList>
    </citation>
    <scope>NUCLEOTIDE SEQUENCE [LARGE SCALE GENOMIC DNA]</scope>
    <source>
        <strain evidence="3">CBS 339.88</strain>
    </source>
</reference>
<organism evidence="2 3">
    <name type="scientific">Galerina marginata (strain CBS 339.88)</name>
    <dbReference type="NCBI Taxonomy" id="685588"/>
    <lineage>
        <taxon>Eukaryota</taxon>
        <taxon>Fungi</taxon>
        <taxon>Dikarya</taxon>
        <taxon>Basidiomycota</taxon>
        <taxon>Agaricomycotina</taxon>
        <taxon>Agaricomycetes</taxon>
        <taxon>Agaricomycetidae</taxon>
        <taxon>Agaricales</taxon>
        <taxon>Agaricineae</taxon>
        <taxon>Strophariaceae</taxon>
        <taxon>Galerina</taxon>
    </lineage>
</organism>
<dbReference type="InterPro" id="IPR027417">
    <property type="entry name" value="P-loop_NTPase"/>
</dbReference>
<proteinExistence type="predicted"/>
<dbReference type="HOGENOM" id="CLU_004861_1_0_1"/>
<feature type="domain" description="PD-(D/E)XK endonuclease-like" evidence="1">
    <location>
        <begin position="98"/>
        <end position="249"/>
    </location>
</feature>
<dbReference type="STRING" id="685588.A0A067TDA0"/>
<dbReference type="Gene3D" id="3.40.50.300">
    <property type="entry name" value="P-loop containing nucleotide triphosphate hydrolases"/>
    <property type="match status" value="1"/>
</dbReference>
<name>A0A067TDA0_GALM3</name>
<dbReference type="Pfam" id="PF12705">
    <property type="entry name" value="PDDEXK_1"/>
    <property type="match status" value="1"/>
</dbReference>
<dbReference type="EMBL" id="KL142371">
    <property type="protein sequence ID" value="KDR81136.1"/>
    <property type="molecule type" value="Genomic_DNA"/>
</dbReference>
<dbReference type="Proteomes" id="UP000027222">
    <property type="component" value="Unassembled WGS sequence"/>
</dbReference>
<keyword evidence="3" id="KW-1185">Reference proteome</keyword>
<dbReference type="OrthoDB" id="6513042at2759"/>
<gene>
    <name evidence="2" type="ORF">GALMADRAFT_60662</name>
</gene>
<dbReference type="InterPro" id="IPR038726">
    <property type="entry name" value="PDDEXK_AddAB-type"/>
</dbReference>
<dbReference type="AlphaFoldDB" id="A0A067TDA0"/>
<protein>
    <recommendedName>
        <fullName evidence="1">PD-(D/E)XK endonuclease-like domain-containing protein</fullName>
    </recommendedName>
</protein>
<evidence type="ECO:0000313" key="3">
    <source>
        <dbReference type="Proteomes" id="UP000027222"/>
    </source>
</evidence>
<sequence>MTARPYLTATSLAAYQHFNCGLYIHNTYHTTTEAISNPHVGKSDYLFKRGIEWEKTLFTWLENSGLLLRIPAFPLDPAILIEKILADDRTHFFIAGITFLSPQTELDKRFIENDVTRIRFGTGKPDLIEITRKDNKIFWRVIDAKASKQTKTSHYIQIYFYVVCLNYIFDGTPFRPMESAAVWLPPKGAVCRCLPSLEDIKDIFISTLASVLDKVIFREIPLAIGSAAEDVYWHYGPSCQGCPYETKCRLSTREQGKLGCIPNLAKEDVEILHHFARLMKEASPSTTKPTTTNDSLTDIEELHWLIKEQGILQRASKLSPTVVEFAREILACPKKLETSEVLPYSAIVEAAKEQKIELIPRINYTCPSREDVAIVISIIRDIESVSSTGVYFCTSVHCNAASSPLQPVIFSEAKNFVKNLAALIRGFQNNMSRGSFQFYTWSTNEKSLLEKILVDAASDCSEDREDIELCIVALVQGTPLLSTNFQPILFPNVISQILSKETMSRTHYMECLLRLGISADGDTETLQKRLNRFFLRGTGNLTYRHAWEPPVVVSLKKEVERQLALPIPGYWDLPSCSSILLPATPNCPSEDEIAADYRIAGRMERCQDGLFRRNNTIYSVLICLRSRAVTQNGKSLLVNEAKPLATTSIVLCKEPTIRKLYFMQEMEVLLRLHEIQKRRMNRCDPYPSLRYLGTVQEVTEMEHAFAILSDNFDMSSTGVFYDLLLIRISPTDQETDSPVEILFDDLVFSALVIPPNSYGISKWEEQHSRVKNAISLARIRGFQPSANGHGTVHLHVWGSTELVLGGTYRLTPRLVDFNTRKTLSSLLDLDIRWATSQSTVDGPLHRNIPYLQLIYDAQSFGKVAVSAQYRKFGHSLQKRYRALKQSVGEKTAGLILKTSQYNAAQHIFANRLSIVWGPPGNKYYIPDAQFLIYIFNTYKGTGKTHTICLSILRLLETQYHYEGPRRKIIFITGVTTMAIESCQIKLCSLVERYKIANRSVSTWLKEITIEFLNNGYNHPLPLNDSRSYIYAGTIYQVSPNKYCFNLLFQNAYSYLLR</sequence>
<evidence type="ECO:0000259" key="1">
    <source>
        <dbReference type="Pfam" id="PF12705"/>
    </source>
</evidence>